<dbReference type="EMBL" id="KV460243">
    <property type="protein sequence ID" value="OBT94513.2"/>
    <property type="molecule type" value="Genomic_DNA"/>
</dbReference>
<dbReference type="Gene3D" id="2.60.200.40">
    <property type="match status" value="1"/>
</dbReference>
<dbReference type="RefSeq" id="XP_059319506.1">
    <property type="nucleotide sequence ID" value="XM_059463871.1"/>
</dbReference>
<dbReference type="InterPro" id="IPR016064">
    <property type="entry name" value="NAD/diacylglycerol_kinase_sf"/>
</dbReference>
<dbReference type="Gene3D" id="3.40.50.10330">
    <property type="entry name" value="Probable inorganic polyphosphate/atp-NAD kinase, domain 1"/>
    <property type="match status" value="1"/>
</dbReference>
<protein>
    <submittedName>
        <fullName evidence="3">Sphinganine kinase lcb4</fullName>
    </submittedName>
</protein>
<accession>A0A1B8GFD3</accession>
<dbReference type="GO" id="GO:0046512">
    <property type="term" value="P:sphingosine biosynthetic process"/>
    <property type="evidence" value="ECO:0007669"/>
    <property type="project" value="TreeGrafter"/>
</dbReference>
<name>A0A1B8GFD3_9PEZI</name>
<dbReference type="AlphaFoldDB" id="A0A1B8GFD3"/>
<feature type="compositionally biased region" description="Low complexity" evidence="1">
    <location>
        <begin position="21"/>
        <end position="30"/>
    </location>
</feature>
<dbReference type="PANTHER" id="PTHR12358:SF31">
    <property type="entry name" value="ACYLGLYCEROL KINASE, MITOCHONDRIAL"/>
    <property type="match status" value="1"/>
</dbReference>
<dbReference type="InterPro" id="IPR017438">
    <property type="entry name" value="ATP-NAD_kinase_N"/>
</dbReference>
<feature type="domain" description="DAGKc" evidence="2">
    <location>
        <begin position="145"/>
        <end position="284"/>
    </location>
</feature>
<dbReference type="GO" id="GO:0005737">
    <property type="term" value="C:cytoplasm"/>
    <property type="evidence" value="ECO:0007669"/>
    <property type="project" value="TreeGrafter"/>
</dbReference>
<keyword evidence="3" id="KW-0808">Transferase</keyword>
<reference evidence="3 4" key="1">
    <citation type="submission" date="2016-03" db="EMBL/GenBank/DDBJ databases">
        <title>Comparative genomics of Pseudogymnoascus destructans, the fungus causing white-nose syndrome of bats.</title>
        <authorList>
            <person name="Palmer J.M."/>
            <person name="Drees K.P."/>
            <person name="Foster J.T."/>
            <person name="Lindner D.L."/>
        </authorList>
    </citation>
    <scope>NUCLEOTIDE SEQUENCE [LARGE SCALE GENOMIC DNA]</scope>
    <source>
        <strain evidence="3 4">UAMH 10579</strain>
    </source>
</reference>
<dbReference type="GeneID" id="28840672"/>
<feature type="region of interest" description="Disordered" evidence="1">
    <location>
        <begin position="1"/>
        <end position="31"/>
    </location>
</feature>
<dbReference type="InterPro" id="IPR055916">
    <property type="entry name" value="DUF7493"/>
</dbReference>
<evidence type="ECO:0000259" key="2">
    <source>
        <dbReference type="PROSITE" id="PS50146"/>
    </source>
</evidence>
<organism evidence="3 4">
    <name type="scientific">Pseudogymnoascus verrucosus</name>
    <dbReference type="NCBI Taxonomy" id="342668"/>
    <lineage>
        <taxon>Eukaryota</taxon>
        <taxon>Fungi</taxon>
        <taxon>Dikarya</taxon>
        <taxon>Ascomycota</taxon>
        <taxon>Pezizomycotina</taxon>
        <taxon>Leotiomycetes</taxon>
        <taxon>Thelebolales</taxon>
        <taxon>Thelebolaceae</taxon>
        <taxon>Pseudogymnoascus</taxon>
    </lineage>
</organism>
<dbReference type="Pfam" id="PF00781">
    <property type="entry name" value="DAGK_cat"/>
    <property type="match status" value="1"/>
</dbReference>
<dbReference type="Proteomes" id="UP000091956">
    <property type="component" value="Unassembled WGS sequence"/>
</dbReference>
<dbReference type="SUPFAM" id="SSF111331">
    <property type="entry name" value="NAD kinase/diacylglycerol kinase-like"/>
    <property type="match status" value="1"/>
</dbReference>
<evidence type="ECO:0000313" key="4">
    <source>
        <dbReference type="Proteomes" id="UP000091956"/>
    </source>
</evidence>
<gene>
    <name evidence="3" type="primary">LCB4</name>
    <name evidence="3" type="ORF">VE01_07286</name>
</gene>
<keyword evidence="4" id="KW-1185">Reference proteome</keyword>
<evidence type="ECO:0000313" key="3">
    <source>
        <dbReference type="EMBL" id="OBT94513.2"/>
    </source>
</evidence>
<sequence length="526" mass="57169">MTDHHATPASPTRASSDPFMDPAAPDASGDGDIDFARDTTLVVGKDASLTLGTESLIVLDDDIQKDGKTSCCALCRPGSSNTRAIPFYNVLWAETSDTLLTISFAAPISKIAVRPEFLTYPLPLDPGPARIWIAKLLDRAYGESQKRKRAKVLLNPHAGKGSAVKWWIRDIEPILRAAHVELDVHTTSSQGEAVTIAEKLDIEAFDMVVSCSGDGLPHEVFNGLGKRPDARRALAKIAVVQMPCGSGNAMSCNLTGSASPSLAALATVKGVVTPLDLISITQGSTRTLSFLSQSVGIVAESDLATENIRWMGQARFTYGFLTRLLKKRIYPCDLAVKVVIEDKAAIREHYRQESERRGTLGERRGNKDENDDDSAASTSAANEEGLPTLRYGTVNDKLPSDWVNVPYDTLGNFYCGNMSYMAADANFFPATLPSDGLMDLVCIDGRIARTAAVDLMLAVENNKFFDKPLVSYRKVLGYRIVPREQESGYISIDGERVPFEPFQAEIHRGLGTVLSCSGWKYEAQGP</sequence>
<dbReference type="InterPro" id="IPR001206">
    <property type="entry name" value="Diacylglycerol_kinase_cat_dom"/>
</dbReference>
<proteinExistence type="predicted"/>
<reference evidence="4" key="2">
    <citation type="journal article" date="2018" name="Nat. Commun.">
        <title>Extreme sensitivity to ultraviolet light in the fungal pathogen causing white-nose syndrome of bats.</title>
        <authorList>
            <person name="Palmer J.M."/>
            <person name="Drees K.P."/>
            <person name="Foster J.T."/>
            <person name="Lindner D.L."/>
        </authorList>
    </citation>
    <scope>NUCLEOTIDE SEQUENCE [LARGE SCALE GENOMIC DNA]</scope>
    <source>
        <strain evidence="4">UAMH 10579</strain>
    </source>
</reference>
<feature type="compositionally biased region" description="Basic and acidic residues" evidence="1">
    <location>
        <begin position="351"/>
        <end position="368"/>
    </location>
</feature>
<dbReference type="GO" id="GO:0001727">
    <property type="term" value="F:lipid kinase activity"/>
    <property type="evidence" value="ECO:0007669"/>
    <property type="project" value="TreeGrafter"/>
</dbReference>
<dbReference type="InterPro" id="IPR050187">
    <property type="entry name" value="Lipid_Phosphate_FormReg"/>
</dbReference>
<dbReference type="GO" id="GO:0016773">
    <property type="term" value="F:phosphotransferase activity, alcohol group as acceptor"/>
    <property type="evidence" value="ECO:0007669"/>
    <property type="project" value="UniProtKB-ARBA"/>
</dbReference>
<dbReference type="GO" id="GO:0016020">
    <property type="term" value="C:membrane"/>
    <property type="evidence" value="ECO:0007669"/>
    <property type="project" value="TreeGrafter"/>
</dbReference>
<dbReference type="PROSITE" id="PS50146">
    <property type="entry name" value="DAGK"/>
    <property type="match status" value="1"/>
</dbReference>
<dbReference type="Pfam" id="PF24321">
    <property type="entry name" value="DUF7493"/>
    <property type="match status" value="1"/>
</dbReference>
<dbReference type="PANTHER" id="PTHR12358">
    <property type="entry name" value="SPHINGOSINE KINASE"/>
    <property type="match status" value="1"/>
</dbReference>
<dbReference type="SMART" id="SM00046">
    <property type="entry name" value="DAGKc"/>
    <property type="match status" value="1"/>
</dbReference>
<feature type="region of interest" description="Disordered" evidence="1">
    <location>
        <begin position="351"/>
        <end position="382"/>
    </location>
</feature>
<keyword evidence="3" id="KW-0418">Kinase</keyword>
<evidence type="ECO:0000256" key="1">
    <source>
        <dbReference type="SAM" id="MobiDB-lite"/>
    </source>
</evidence>
<dbReference type="STRING" id="342668.A0A1B8GFD3"/>